<feature type="domain" description="Alpha/beta hydrolase fold-3" evidence="2">
    <location>
        <begin position="111"/>
        <end position="332"/>
    </location>
</feature>
<dbReference type="Pfam" id="PF07859">
    <property type="entry name" value="Abhydrolase_3"/>
    <property type="match status" value="1"/>
</dbReference>
<evidence type="ECO:0000259" key="2">
    <source>
        <dbReference type="Pfam" id="PF07859"/>
    </source>
</evidence>
<dbReference type="InterPro" id="IPR029058">
    <property type="entry name" value="AB_hydrolase_fold"/>
</dbReference>
<organism evidence="3 4">
    <name type="scientific">Ephemerocybe angulata</name>
    <dbReference type="NCBI Taxonomy" id="980116"/>
    <lineage>
        <taxon>Eukaryota</taxon>
        <taxon>Fungi</taxon>
        <taxon>Dikarya</taxon>
        <taxon>Basidiomycota</taxon>
        <taxon>Agaricomycotina</taxon>
        <taxon>Agaricomycetes</taxon>
        <taxon>Agaricomycetidae</taxon>
        <taxon>Agaricales</taxon>
        <taxon>Agaricineae</taxon>
        <taxon>Psathyrellaceae</taxon>
        <taxon>Ephemerocybe</taxon>
    </lineage>
</organism>
<dbReference type="GO" id="GO:0016787">
    <property type="term" value="F:hydrolase activity"/>
    <property type="evidence" value="ECO:0007669"/>
    <property type="project" value="UniProtKB-KW"/>
</dbReference>
<comment type="caution">
    <text evidence="3">The sequence shown here is derived from an EMBL/GenBank/DDBJ whole genome shotgun (WGS) entry which is preliminary data.</text>
</comment>
<dbReference type="AlphaFoldDB" id="A0A8H5C607"/>
<sequence length="364" mass="39616">MVQQYAKPPTWRQTFSLTFRLLTLPAFVTLDLVRHLVCGRKSPGLLKYSGLSAMRYLNKAPYEGLKWLAGTTSANYAAWAKARGLPAVVDGPLIDDASIYWLGPKRTDKVVLYVPGGGFWAGVNGTALSFWNHVRVELDKQGVHAGYAVLGYGLYPEASFPTQLRQLAVAFDHLMASGVEPSNIHLVGDSAGSNLILQFLSQLLHPIDGIGPVQTINGPLGGVYLMSPWLLFESQSKSFLDPTSKDVFDAAEILAWGKQYASQVPDSRKPYVEAAAAGPNWFSGLGLIVKHVLISSGSEERFLDDAVSFGDTLRNNGGANVQLEIQEGAVHNEPFLSFITTDTPSDVGTLTPVIIQWVKEQLLE</sequence>
<dbReference type="PANTHER" id="PTHR48081:SF31">
    <property type="entry name" value="STERYL ACETYL HYDROLASE MUG81-RELATED"/>
    <property type="match status" value="1"/>
</dbReference>
<accession>A0A8H5C607</accession>
<proteinExistence type="predicted"/>
<dbReference type="InterPro" id="IPR013094">
    <property type="entry name" value="AB_hydrolase_3"/>
</dbReference>
<dbReference type="PANTHER" id="PTHR48081">
    <property type="entry name" value="AB HYDROLASE SUPERFAMILY PROTEIN C4A8.06C"/>
    <property type="match status" value="1"/>
</dbReference>
<dbReference type="EMBL" id="JAACJK010000060">
    <property type="protein sequence ID" value="KAF5335750.1"/>
    <property type="molecule type" value="Genomic_DNA"/>
</dbReference>
<evidence type="ECO:0000313" key="3">
    <source>
        <dbReference type="EMBL" id="KAF5335750.1"/>
    </source>
</evidence>
<evidence type="ECO:0000313" key="4">
    <source>
        <dbReference type="Proteomes" id="UP000541558"/>
    </source>
</evidence>
<dbReference type="Proteomes" id="UP000541558">
    <property type="component" value="Unassembled WGS sequence"/>
</dbReference>
<gene>
    <name evidence="3" type="ORF">D9611_009704</name>
</gene>
<evidence type="ECO:0000256" key="1">
    <source>
        <dbReference type="ARBA" id="ARBA00022801"/>
    </source>
</evidence>
<dbReference type="SUPFAM" id="SSF53474">
    <property type="entry name" value="alpha/beta-Hydrolases"/>
    <property type="match status" value="1"/>
</dbReference>
<dbReference type="InterPro" id="IPR050300">
    <property type="entry name" value="GDXG_lipolytic_enzyme"/>
</dbReference>
<dbReference type="Gene3D" id="3.40.50.1820">
    <property type="entry name" value="alpha/beta hydrolase"/>
    <property type="match status" value="1"/>
</dbReference>
<keyword evidence="1" id="KW-0378">Hydrolase</keyword>
<name>A0A8H5C607_9AGAR</name>
<protein>
    <recommendedName>
        <fullName evidence="2">Alpha/beta hydrolase fold-3 domain-containing protein</fullName>
    </recommendedName>
</protein>
<reference evidence="3 4" key="1">
    <citation type="journal article" date="2020" name="ISME J.">
        <title>Uncovering the hidden diversity of litter-decomposition mechanisms in mushroom-forming fungi.</title>
        <authorList>
            <person name="Floudas D."/>
            <person name="Bentzer J."/>
            <person name="Ahren D."/>
            <person name="Johansson T."/>
            <person name="Persson P."/>
            <person name="Tunlid A."/>
        </authorList>
    </citation>
    <scope>NUCLEOTIDE SEQUENCE [LARGE SCALE GENOMIC DNA]</scope>
    <source>
        <strain evidence="3 4">CBS 175.51</strain>
    </source>
</reference>
<keyword evidence="4" id="KW-1185">Reference proteome</keyword>
<dbReference type="OrthoDB" id="2152029at2759"/>